<sequence length="170" mass="16287">MGTSLRRAALSAAIGVAAATLVSPSVALAAADVTVNPSAVAPGGRFTLAAYCGAGAVSASVSSTPIGGPSEITLNPYTDGGPGAFNAELTVPSTTLPGTYQLNVTCSDGETGAGTLVVSPTGAPAGGGGSTSDGPSRALLGAGSGLLALSSLSGVVLLFRSRRYRGHHCA</sequence>
<dbReference type="AlphaFoldDB" id="A0A8J3K543"/>
<organism evidence="3 4">
    <name type="scientific">Catellatospora chokoriensis</name>
    <dbReference type="NCBI Taxonomy" id="310353"/>
    <lineage>
        <taxon>Bacteria</taxon>
        <taxon>Bacillati</taxon>
        <taxon>Actinomycetota</taxon>
        <taxon>Actinomycetes</taxon>
        <taxon>Micromonosporales</taxon>
        <taxon>Micromonosporaceae</taxon>
        <taxon>Catellatospora</taxon>
    </lineage>
</organism>
<dbReference type="RefSeq" id="WP_191840502.1">
    <property type="nucleotide sequence ID" value="NZ_BAAALB010000051.1"/>
</dbReference>
<evidence type="ECO:0000313" key="3">
    <source>
        <dbReference type="EMBL" id="GIF93316.1"/>
    </source>
</evidence>
<accession>A0A8J3K543</accession>
<dbReference type="Proteomes" id="UP000619293">
    <property type="component" value="Unassembled WGS sequence"/>
</dbReference>
<keyword evidence="1" id="KW-0472">Membrane</keyword>
<evidence type="ECO:0000256" key="1">
    <source>
        <dbReference type="SAM" id="Phobius"/>
    </source>
</evidence>
<keyword evidence="1" id="KW-1133">Transmembrane helix</keyword>
<evidence type="ECO:0000313" key="4">
    <source>
        <dbReference type="Proteomes" id="UP000619293"/>
    </source>
</evidence>
<name>A0A8J3K543_9ACTN</name>
<feature type="chain" id="PRO_5035188585" evidence="2">
    <location>
        <begin position="30"/>
        <end position="170"/>
    </location>
</feature>
<keyword evidence="4" id="KW-1185">Reference proteome</keyword>
<evidence type="ECO:0000256" key="2">
    <source>
        <dbReference type="SAM" id="SignalP"/>
    </source>
</evidence>
<protein>
    <submittedName>
        <fullName evidence="3">Uncharacterized protein</fullName>
    </submittedName>
</protein>
<reference evidence="3 4" key="1">
    <citation type="submission" date="2021-01" db="EMBL/GenBank/DDBJ databases">
        <title>Whole genome shotgun sequence of Catellatospora chokoriensis NBRC 107358.</title>
        <authorList>
            <person name="Komaki H."/>
            <person name="Tamura T."/>
        </authorList>
    </citation>
    <scope>NUCLEOTIDE SEQUENCE [LARGE SCALE GENOMIC DNA]</scope>
    <source>
        <strain evidence="3 4">NBRC 107358</strain>
    </source>
</reference>
<dbReference type="EMBL" id="BONG01000060">
    <property type="protein sequence ID" value="GIF93316.1"/>
    <property type="molecule type" value="Genomic_DNA"/>
</dbReference>
<feature type="transmembrane region" description="Helical" evidence="1">
    <location>
        <begin position="138"/>
        <end position="159"/>
    </location>
</feature>
<keyword evidence="1" id="KW-0812">Transmembrane</keyword>
<keyword evidence="2" id="KW-0732">Signal</keyword>
<comment type="caution">
    <text evidence="3">The sequence shown here is derived from an EMBL/GenBank/DDBJ whole genome shotgun (WGS) entry which is preliminary data.</text>
</comment>
<feature type="signal peptide" evidence="2">
    <location>
        <begin position="1"/>
        <end position="29"/>
    </location>
</feature>
<proteinExistence type="predicted"/>
<gene>
    <name evidence="3" type="ORF">Cch02nite_67600</name>
</gene>